<proteinExistence type="predicted"/>
<dbReference type="GeneID" id="117646588"/>
<dbReference type="OrthoDB" id="5804148at2759"/>
<accession>A0A6P8Z943</accession>
<dbReference type="InParanoid" id="A0A6P8Z943"/>
<sequence length="103" mass="12025">MLPKNARRTPVVQAVRADLKPYFHAAKRFLIFGVVAEISLLAASYYGFRELNNSIETRHYFAKNYPTILEGYYYVTDKVAGRNFREEDQAIWSQADLSWNQNE</sequence>
<dbReference type="AlphaFoldDB" id="A0A6P8Z943"/>
<protein>
    <submittedName>
        <fullName evidence="3">Uncharacterized protein LOC117646588 isoform X1</fullName>
    </submittedName>
</protein>
<evidence type="ECO:0000313" key="3">
    <source>
        <dbReference type="RefSeq" id="XP_034243522.1"/>
    </source>
</evidence>
<keyword evidence="2" id="KW-1185">Reference proteome</keyword>
<feature type="transmembrane region" description="Helical" evidence="1">
    <location>
        <begin position="29"/>
        <end position="48"/>
    </location>
</feature>
<gene>
    <name evidence="3" type="primary">LOC117646588</name>
</gene>
<dbReference type="KEGG" id="tpal:117646588"/>
<dbReference type="Proteomes" id="UP000515158">
    <property type="component" value="Unplaced"/>
</dbReference>
<keyword evidence="1" id="KW-0812">Transmembrane</keyword>
<keyword evidence="1" id="KW-0472">Membrane</keyword>
<reference evidence="3" key="1">
    <citation type="submission" date="2025-08" db="UniProtKB">
        <authorList>
            <consortium name="RefSeq"/>
        </authorList>
    </citation>
    <scope>IDENTIFICATION</scope>
    <source>
        <tissue evidence="3">Total insect</tissue>
    </source>
</reference>
<evidence type="ECO:0000313" key="2">
    <source>
        <dbReference type="Proteomes" id="UP000515158"/>
    </source>
</evidence>
<keyword evidence="1" id="KW-1133">Transmembrane helix</keyword>
<organism evidence="3">
    <name type="scientific">Thrips palmi</name>
    <name type="common">Melon thrips</name>
    <dbReference type="NCBI Taxonomy" id="161013"/>
    <lineage>
        <taxon>Eukaryota</taxon>
        <taxon>Metazoa</taxon>
        <taxon>Ecdysozoa</taxon>
        <taxon>Arthropoda</taxon>
        <taxon>Hexapoda</taxon>
        <taxon>Insecta</taxon>
        <taxon>Pterygota</taxon>
        <taxon>Neoptera</taxon>
        <taxon>Paraneoptera</taxon>
        <taxon>Thysanoptera</taxon>
        <taxon>Terebrantia</taxon>
        <taxon>Thripoidea</taxon>
        <taxon>Thripidae</taxon>
        <taxon>Thrips</taxon>
    </lineage>
</organism>
<dbReference type="FunCoup" id="A0A6P8Z943">
    <property type="interactions" value="297"/>
</dbReference>
<name>A0A6P8Z943_THRPL</name>
<dbReference type="RefSeq" id="XP_034243522.1">
    <property type="nucleotide sequence ID" value="XM_034387631.1"/>
</dbReference>
<evidence type="ECO:0000256" key="1">
    <source>
        <dbReference type="SAM" id="Phobius"/>
    </source>
</evidence>